<name>A0A8X6RQW3_TRICX</name>
<dbReference type="EMBL" id="BMAU01021216">
    <property type="protein sequence ID" value="GFY00092.1"/>
    <property type="molecule type" value="Genomic_DNA"/>
</dbReference>
<evidence type="ECO:0000313" key="2">
    <source>
        <dbReference type="EMBL" id="GFY00092.1"/>
    </source>
</evidence>
<accession>A0A8X6RQW3</accession>
<keyword evidence="3" id="KW-1185">Reference proteome</keyword>
<evidence type="ECO:0000256" key="1">
    <source>
        <dbReference type="SAM" id="MobiDB-lite"/>
    </source>
</evidence>
<reference evidence="2" key="1">
    <citation type="submission" date="2020-08" db="EMBL/GenBank/DDBJ databases">
        <title>Multicomponent nature underlies the extraordinary mechanical properties of spider dragline silk.</title>
        <authorList>
            <person name="Kono N."/>
            <person name="Nakamura H."/>
            <person name="Mori M."/>
            <person name="Yoshida Y."/>
            <person name="Ohtoshi R."/>
            <person name="Malay A.D."/>
            <person name="Moran D.A.P."/>
            <person name="Tomita M."/>
            <person name="Numata K."/>
            <person name="Arakawa K."/>
        </authorList>
    </citation>
    <scope>NUCLEOTIDE SEQUENCE</scope>
</reference>
<protein>
    <submittedName>
        <fullName evidence="2">Uncharacterized protein</fullName>
    </submittedName>
</protein>
<organism evidence="2 3">
    <name type="scientific">Trichonephila clavipes</name>
    <name type="common">Golden silk orbweaver</name>
    <name type="synonym">Nephila clavipes</name>
    <dbReference type="NCBI Taxonomy" id="2585209"/>
    <lineage>
        <taxon>Eukaryota</taxon>
        <taxon>Metazoa</taxon>
        <taxon>Ecdysozoa</taxon>
        <taxon>Arthropoda</taxon>
        <taxon>Chelicerata</taxon>
        <taxon>Arachnida</taxon>
        <taxon>Araneae</taxon>
        <taxon>Araneomorphae</taxon>
        <taxon>Entelegynae</taxon>
        <taxon>Araneoidea</taxon>
        <taxon>Nephilidae</taxon>
        <taxon>Trichonephila</taxon>
    </lineage>
</organism>
<gene>
    <name evidence="2" type="ORF">TNCV_1341901</name>
</gene>
<dbReference type="AlphaFoldDB" id="A0A8X6RQW3"/>
<proteinExistence type="predicted"/>
<dbReference type="Proteomes" id="UP000887159">
    <property type="component" value="Unassembled WGS sequence"/>
</dbReference>
<comment type="caution">
    <text evidence="2">The sequence shown here is derived from an EMBL/GenBank/DDBJ whole genome shotgun (WGS) entry which is preliminary data.</text>
</comment>
<sequence length="160" mass="17931">MGENSIEFRNINGAEKSSESSRTNPFKGQPHHSKKHPPRTSGGKFYYSDWTNKPCKNTALPAIESVDLRHTPNSLEGCFLLTKLEVKKHKKFIEENVNTKCNSVSSSNTRKFIEENVHIEMQKNIKSPVVLSTGTHGLLVTNDCSRLEGRKTRKTMSGAS</sequence>
<evidence type="ECO:0000313" key="3">
    <source>
        <dbReference type="Proteomes" id="UP000887159"/>
    </source>
</evidence>
<feature type="region of interest" description="Disordered" evidence="1">
    <location>
        <begin position="1"/>
        <end position="43"/>
    </location>
</feature>
<feature type="compositionally biased region" description="Basic residues" evidence="1">
    <location>
        <begin position="29"/>
        <end position="38"/>
    </location>
</feature>